<sequence length="109" mass="12392">MPATTISRFFSSSEEDGVREQECGVKGGDEREEGRREAVHIAPIIQRLVTPIRLHRRRHLHSLRKRRIEHQKEQKMELDAHIAKRVSGDKAKLAAVKASQKPSPHKSGS</sequence>
<evidence type="ECO:0000313" key="2">
    <source>
        <dbReference type="EMBL" id="KZP23195.1"/>
    </source>
</evidence>
<dbReference type="AlphaFoldDB" id="A0A166LPV9"/>
<feature type="compositionally biased region" description="Polar residues" evidence="1">
    <location>
        <begin position="1"/>
        <end position="12"/>
    </location>
</feature>
<organism evidence="2 3">
    <name type="scientific">Athelia psychrophila</name>
    <dbReference type="NCBI Taxonomy" id="1759441"/>
    <lineage>
        <taxon>Eukaryota</taxon>
        <taxon>Fungi</taxon>
        <taxon>Dikarya</taxon>
        <taxon>Basidiomycota</taxon>
        <taxon>Agaricomycotina</taxon>
        <taxon>Agaricomycetes</taxon>
        <taxon>Agaricomycetidae</taxon>
        <taxon>Atheliales</taxon>
        <taxon>Atheliaceae</taxon>
        <taxon>Athelia</taxon>
    </lineage>
</organism>
<feature type="compositionally biased region" description="Basic and acidic residues" evidence="1">
    <location>
        <begin position="16"/>
        <end position="31"/>
    </location>
</feature>
<accession>A0A166LPV9</accession>
<dbReference type="STRING" id="436010.A0A166LPV9"/>
<gene>
    <name evidence="2" type="ORF">FIBSPDRAFT_858834</name>
</gene>
<proteinExistence type="predicted"/>
<evidence type="ECO:0000256" key="1">
    <source>
        <dbReference type="SAM" id="MobiDB-lite"/>
    </source>
</evidence>
<dbReference type="EMBL" id="KV417534">
    <property type="protein sequence ID" value="KZP23195.1"/>
    <property type="molecule type" value="Genomic_DNA"/>
</dbReference>
<name>A0A166LPV9_9AGAM</name>
<feature type="region of interest" description="Disordered" evidence="1">
    <location>
        <begin position="1"/>
        <end position="31"/>
    </location>
</feature>
<keyword evidence="3" id="KW-1185">Reference proteome</keyword>
<evidence type="ECO:0000313" key="3">
    <source>
        <dbReference type="Proteomes" id="UP000076532"/>
    </source>
</evidence>
<dbReference type="Proteomes" id="UP000076532">
    <property type="component" value="Unassembled WGS sequence"/>
</dbReference>
<reference evidence="2 3" key="1">
    <citation type="journal article" date="2016" name="Mol. Biol. Evol.">
        <title>Comparative Genomics of Early-Diverging Mushroom-Forming Fungi Provides Insights into the Origins of Lignocellulose Decay Capabilities.</title>
        <authorList>
            <person name="Nagy L.G."/>
            <person name="Riley R."/>
            <person name="Tritt A."/>
            <person name="Adam C."/>
            <person name="Daum C."/>
            <person name="Floudas D."/>
            <person name="Sun H."/>
            <person name="Yadav J.S."/>
            <person name="Pangilinan J."/>
            <person name="Larsson K.H."/>
            <person name="Matsuura K."/>
            <person name="Barry K."/>
            <person name="Labutti K."/>
            <person name="Kuo R."/>
            <person name="Ohm R.A."/>
            <person name="Bhattacharya S.S."/>
            <person name="Shirouzu T."/>
            <person name="Yoshinaga Y."/>
            <person name="Martin F.M."/>
            <person name="Grigoriev I.V."/>
            <person name="Hibbett D.S."/>
        </authorList>
    </citation>
    <scope>NUCLEOTIDE SEQUENCE [LARGE SCALE GENOMIC DNA]</scope>
    <source>
        <strain evidence="2 3">CBS 109695</strain>
    </source>
</reference>
<dbReference type="Gene3D" id="1.20.5.2650">
    <property type="match status" value="1"/>
</dbReference>
<protein>
    <submittedName>
        <fullName evidence="2">Uncharacterized protein</fullName>
    </submittedName>
</protein>
<feature type="region of interest" description="Disordered" evidence="1">
    <location>
        <begin position="89"/>
        <end position="109"/>
    </location>
</feature>